<organism evidence="7 8">
    <name type="scientific">Potamilus streckersoni</name>
    <dbReference type="NCBI Taxonomy" id="2493646"/>
    <lineage>
        <taxon>Eukaryota</taxon>
        <taxon>Metazoa</taxon>
        <taxon>Spiralia</taxon>
        <taxon>Lophotrochozoa</taxon>
        <taxon>Mollusca</taxon>
        <taxon>Bivalvia</taxon>
        <taxon>Autobranchia</taxon>
        <taxon>Heteroconchia</taxon>
        <taxon>Palaeoheterodonta</taxon>
        <taxon>Unionida</taxon>
        <taxon>Unionoidea</taxon>
        <taxon>Unionidae</taxon>
        <taxon>Ambleminae</taxon>
        <taxon>Lampsilini</taxon>
        <taxon>Potamilus</taxon>
    </lineage>
</organism>
<evidence type="ECO:0000259" key="6">
    <source>
        <dbReference type="PROSITE" id="PS51081"/>
    </source>
</evidence>
<reference evidence="7" key="3">
    <citation type="submission" date="2023-05" db="EMBL/GenBank/DDBJ databases">
        <authorList>
            <person name="Smith C.H."/>
        </authorList>
    </citation>
    <scope>NUCLEOTIDE SEQUENCE</scope>
    <source>
        <strain evidence="7">CHS0354</strain>
        <tissue evidence="7">Mantle</tissue>
    </source>
</reference>
<evidence type="ECO:0000313" key="8">
    <source>
        <dbReference type="Proteomes" id="UP001195483"/>
    </source>
</evidence>
<keyword evidence="2 4" id="KW-0863">Zinc-finger</keyword>
<proteinExistence type="predicted"/>
<comment type="caution">
    <text evidence="7">The sequence shown here is derived from an EMBL/GenBank/DDBJ whole genome shotgun (WGS) entry which is preliminary data.</text>
</comment>
<dbReference type="EMBL" id="JAEAOA010001763">
    <property type="protein sequence ID" value="KAK3597832.1"/>
    <property type="molecule type" value="Genomic_DNA"/>
</dbReference>
<name>A0AAE0STA6_9BIVA</name>
<keyword evidence="3" id="KW-0862">Zinc</keyword>
<keyword evidence="5" id="KW-0175">Coiled coil</keyword>
<dbReference type="Proteomes" id="UP001195483">
    <property type="component" value="Unassembled WGS sequence"/>
</dbReference>
<evidence type="ECO:0000256" key="2">
    <source>
        <dbReference type="ARBA" id="ARBA00022771"/>
    </source>
</evidence>
<dbReference type="AlphaFoldDB" id="A0AAE0STA6"/>
<accession>A0AAE0STA6</accession>
<evidence type="ECO:0000313" key="7">
    <source>
        <dbReference type="EMBL" id="KAK3597832.1"/>
    </source>
</evidence>
<evidence type="ECO:0000256" key="1">
    <source>
        <dbReference type="ARBA" id="ARBA00022723"/>
    </source>
</evidence>
<feature type="domain" description="SIAH-type" evidence="6">
    <location>
        <begin position="17"/>
        <end position="96"/>
    </location>
</feature>
<protein>
    <recommendedName>
        <fullName evidence="6">SIAH-type domain-containing protein</fullName>
    </recommendedName>
</protein>
<evidence type="ECO:0000256" key="4">
    <source>
        <dbReference type="PROSITE-ProRule" id="PRU00455"/>
    </source>
</evidence>
<dbReference type="InterPro" id="IPR013010">
    <property type="entry name" value="Znf_SIAH"/>
</dbReference>
<dbReference type="Gene3D" id="3.30.40.10">
    <property type="entry name" value="Zinc/RING finger domain, C3HC4 (zinc finger)"/>
    <property type="match status" value="1"/>
</dbReference>
<sequence length="286" mass="32948">MCAEKRKQLPMHKDSGKRLVPCTYKSKGCKITMQVENMSEHTVSCPFRNSTPNFVENAGRQALSQPNNVKCLLESLECNFVGTREEVAEHVQNAMRSHLELLVIFGSNTDLKALQSHSRRQSVSSDLRFKLKQIGHKLSATQEAGDRNQTMVRILTEELKLTQRNHDNNYQHLLEQFQAMKDDLENKDERIAHLQRELRDVAELERVARFRLEMLEEDVYVDSAGLSPAPHQEQPTEFRIQKEVLECEVQVMEIRGFAKEMRRAIANRLTALNSEPFVTTCGVEQR</sequence>
<gene>
    <name evidence="7" type="ORF">CHS0354_029399</name>
</gene>
<dbReference type="PROSITE" id="PS51081">
    <property type="entry name" value="ZF_SIAH"/>
    <property type="match status" value="1"/>
</dbReference>
<dbReference type="InterPro" id="IPR013083">
    <property type="entry name" value="Znf_RING/FYVE/PHD"/>
</dbReference>
<keyword evidence="1" id="KW-0479">Metal-binding</keyword>
<feature type="coiled-coil region" evidence="5">
    <location>
        <begin position="167"/>
        <end position="204"/>
    </location>
</feature>
<evidence type="ECO:0000256" key="3">
    <source>
        <dbReference type="ARBA" id="ARBA00022833"/>
    </source>
</evidence>
<dbReference type="GO" id="GO:0008270">
    <property type="term" value="F:zinc ion binding"/>
    <property type="evidence" value="ECO:0007669"/>
    <property type="project" value="UniProtKB-KW"/>
</dbReference>
<dbReference type="SUPFAM" id="SSF49599">
    <property type="entry name" value="TRAF domain-like"/>
    <property type="match status" value="1"/>
</dbReference>
<feature type="non-terminal residue" evidence="7">
    <location>
        <position position="286"/>
    </location>
</feature>
<evidence type="ECO:0000256" key="5">
    <source>
        <dbReference type="SAM" id="Coils"/>
    </source>
</evidence>
<reference evidence="7" key="1">
    <citation type="journal article" date="2021" name="Genome Biol. Evol.">
        <title>A High-Quality Reference Genome for a Parasitic Bivalve with Doubly Uniparental Inheritance (Bivalvia: Unionida).</title>
        <authorList>
            <person name="Smith C.H."/>
        </authorList>
    </citation>
    <scope>NUCLEOTIDE SEQUENCE</scope>
    <source>
        <strain evidence="7">CHS0354</strain>
    </source>
</reference>
<reference evidence="7" key="2">
    <citation type="journal article" date="2021" name="Genome Biol. Evol.">
        <title>Developing a high-quality reference genome for a parasitic bivalve with doubly uniparental inheritance (Bivalvia: Unionida).</title>
        <authorList>
            <person name="Smith C.H."/>
        </authorList>
    </citation>
    <scope>NUCLEOTIDE SEQUENCE</scope>
    <source>
        <strain evidence="7">CHS0354</strain>
        <tissue evidence="7">Mantle</tissue>
    </source>
</reference>
<keyword evidence="8" id="KW-1185">Reference proteome</keyword>